<proteinExistence type="predicted"/>
<sequence length="63" mass="6978">MKLEAVTSLMYSSIESFLPKDFGPQAYDTAPSLSFGTQAREYEQGSTPEWLHMQGGGAFERVT</sequence>
<name>A0ACB7UEK2_DIOAL</name>
<evidence type="ECO:0000313" key="1">
    <source>
        <dbReference type="EMBL" id="KAH7658745.1"/>
    </source>
</evidence>
<gene>
    <name evidence="1" type="ORF">IHE45_17G110200</name>
</gene>
<accession>A0ACB7UEK2</accession>
<organism evidence="1 2">
    <name type="scientific">Dioscorea alata</name>
    <name type="common">Purple yam</name>
    <dbReference type="NCBI Taxonomy" id="55571"/>
    <lineage>
        <taxon>Eukaryota</taxon>
        <taxon>Viridiplantae</taxon>
        <taxon>Streptophyta</taxon>
        <taxon>Embryophyta</taxon>
        <taxon>Tracheophyta</taxon>
        <taxon>Spermatophyta</taxon>
        <taxon>Magnoliopsida</taxon>
        <taxon>Liliopsida</taxon>
        <taxon>Dioscoreales</taxon>
        <taxon>Dioscoreaceae</taxon>
        <taxon>Dioscorea</taxon>
    </lineage>
</organism>
<protein>
    <submittedName>
        <fullName evidence="1">Uncharacterized protein</fullName>
    </submittedName>
</protein>
<evidence type="ECO:0000313" key="2">
    <source>
        <dbReference type="Proteomes" id="UP000827976"/>
    </source>
</evidence>
<dbReference type="Proteomes" id="UP000827976">
    <property type="component" value="Chromosome 17"/>
</dbReference>
<dbReference type="EMBL" id="CM037027">
    <property type="protein sequence ID" value="KAH7658745.1"/>
    <property type="molecule type" value="Genomic_DNA"/>
</dbReference>
<reference evidence="2" key="1">
    <citation type="journal article" date="2022" name="Nat. Commun.">
        <title>Chromosome evolution and the genetic basis of agronomically important traits in greater yam.</title>
        <authorList>
            <person name="Bredeson J.V."/>
            <person name="Lyons J.B."/>
            <person name="Oniyinde I.O."/>
            <person name="Okereke N.R."/>
            <person name="Kolade O."/>
            <person name="Nnabue I."/>
            <person name="Nwadili C.O."/>
            <person name="Hribova E."/>
            <person name="Parker M."/>
            <person name="Nwogha J."/>
            <person name="Shu S."/>
            <person name="Carlson J."/>
            <person name="Kariba R."/>
            <person name="Muthemba S."/>
            <person name="Knop K."/>
            <person name="Barton G.J."/>
            <person name="Sherwood A.V."/>
            <person name="Lopez-Montes A."/>
            <person name="Asiedu R."/>
            <person name="Jamnadass R."/>
            <person name="Muchugi A."/>
            <person name="Goodstein D."/>
            <person name="Egesi C.N."/>
            <person name="Featherston J."/>
            <person name="Asfaw A."/>
            <person name="Simpson G.G."/>
            <person name="Dolezel J."/>
            <person name="Hendre P.S."/>
            <person name="Van Deynze A."/>
            <person name="Kumar P.L."/>
            <person name="Obidiegwu J.E."/>
            <person name="Bhattacharjee R."/>
            <person name="Rokhsar D.S."/>
        </authorList>
    </citation>
    <scope>NUCLEOTIDE SEQUENCE [LARGE SCALE GENOMIC DNA]</scope>
    <source>
        <strain evidence="2">cv. TDa95/00328</strain>
    </source>
</reference>
<comment type="caution">
    <text evidence="1">The sequence shown here is derived from an EMBL/GenBank/DDBJ whole genome shotgun (WGS) entry which is preliminary data.</text>
</comment>
<keyword evidence="2" id="KW-1185">Reference proteome</keyword>